<keyword evidence="1" id="KW-0732">Signal</keyword>
<evidence type="ECO:0000256" key="1">
    <source>
        <dbReference type="SAM" id="SignalP"/>
    </source>
</evidence>
<dbReference type="EMBL" id="JXTB01000140">
    <property type="protein sequence ID" value="PON59446.1"/>
    <property type="molecule type" value="Genomic_DNA"/>
</dbReference>
<keyword evidence="3" id="KW-1185">Reference proteome</keyword>
<proteinExistence type="predicted"/>
<dbReference type="Proteomes" id="UP000237105">
    <property type="component" value="Unassembled WGS sequence"/>
</dbReference>
<sequence length="242" mass="26830">MLLLNLSIPIFGNVFLHVTDLVAKGTWRSIGDGQASISGLTHPWAPVGGNYRPEPRVEPGPAFPRRSLARLMGGYGLELSLAVSLLAIEETSEHIFLFCPCTRPICLCPDGEFECKLLGVVPEVMHLEHNKSLDIHQIFKCMETLSLEHTKALTTLSSLPKQLACVKLNLDVNVPFVESEIVEQRQLQQLLKSGWRLSGSDERLLPRKGDSISWVARRLLLNGLALLRGANDWACFCEFCSA</sequence>
<gene>
    <name evidence="2" type="ORF">PanWU01x14_159560</name>
</gene>
<dbReference type="AlphaFoldDB" id="A0A2P5CEI9"/>
<reference evidence="3" key="1">
    <citation type="submission" date="2016-06" db="EMBL/GenBank/DDBJ databases">
        <title>Parallel loss of symbiosis genes in relatives of nitrogen-fixing non-legume Parasponia.</title>
        <authorList>
            <person name="Van Velzen R."/>
            <person name="Holmer R."/>
            <person name="Bu F."/>
            <person name="Rutten L."/>
            <person name="Van Zeijl A."/>
            <person name="Liu W."/>
            <person name="Santuari L."/>
            <person name="Cao Q."/>
            <person name="Sharma T."/>
            <person name="Shen D."/>
            <person name="Roswanjaya Y."/>
            <person name="Wardhani T."/>
            <person name="Kalhor M.S."/>
            <person name="Jansen J."/>
            <person name="Van den Hoogen J."/>
            <person name="Gungor B."/>
            <person name="Hartog M."/>
            <person name="Hontelez J."/>
            <person name="Verver J."/>
            <person name="Yang W.-C."/>
            <person name="Schijlen E."/>
            <person name="Repin R."/>
            <person name="Schilthuizen M."/>
            <person name="Schranz E."/>
            <person name="Heidstra R."/>
            <person name="Miyata K."/>
            <person name="Fedorova E."/>
            <person name="Kohlen W."/>
            <person name="Bisseling T."/>
            <person name="Smit S."/>
            <person name="Geurts R."/>
        </authorList>
    </citation>
    <scope>NUCLEOTIDE SEQUENCE [LARGE SCALE GENOMIC DNA]</scope>
    <source>
        <strain evidence="3">cv. WU1-14</strain>
    </source>
</reference>
<name>A0A2P5CEI9_PARAD</name>
<organism evidence="2 3">
    <name type="scientific">Parasponia andersonii</name>
    <name type="common">Sponia andersonii</name>
    <dbReference type="NCBI Taxonomy" id="3476"/>
    <lineage>
        <taxon>Eukaryota</taxon>
        <taxon>Viridiplantae</taxon>
        <taxon>Streptophyta</taxon>
        <taxon>Embryophyta</taxon>
        <taxon>Tracheophyta</taxon>
        <taxon>Spermatophyta</taxon>
        <taxon>Magnoliopsida</taxon>
        <taxon>eudicotyledons</taxon>
        <taxon>Gunneridae</taxon>
        <taxon>Pentapetalae</taxon>
        <taxon>rosids</taxon>
        <taxon>fabids</taxon>
        <taxon>Rosales</taxon>
        <taxon>Cannabaceae</taxon>
        <taxon>Parasponia</taxon>
    </lineage>
</organism>
<accession>A0A2P5CEI9</accession>
<feature type="chain" id="PRO_5015112951" evidence="1">
    <location>
        <begin position="17"/>
        <end position="242"/>
    </location>
</feature>
<evidence type="ECO:0000313" key="2">
    <source>
        <dbReference type="EMBL" id="PON59446.1"/>
    </source>
</evidence>
<comment type="caution">
    <text evidence="2">The sequence shown here is derived from an EMBL/GenBank/DDBJ whole genome shotgun (WGS) entry which is preliminary data.</text>
</comment>
<protein>
    <submittedName>
        <fullName evidence="2">Uncharacterized protein</fullName>
    </submittedName>
</protein>
<evidence type="ECO:0000313" key="3">
    <source>
        <dbReference type="Proteomes" id="UP000237105"/>
    </source>
</evidence>
<feature type="signal peptide" evidence="1">
    <location>
        <begin position="1"/>
        <end position="16"/>
    </location>
</feature>